<dbReference type="PANTHER" id="PTHR46481">
    <property type="entry name" value="ZINC FINGER BED DOMAIN-CONTAINING PROTEIN 4"/>
    <property type="match status" value="1"/>
</dbReference>
<gene>
    <name evidence="8" type="ORF">PLXY2_LOCUS9234</name>
</gene>
<keyword evidence="9" id="KW-1185">Reference proteome</keyword>
<evidence type="ECO:0000313" key="8">
    <source>
        <dbReference type="EMBL" id="CAG9128692.1"/>
    </source>
</evidence>
<protein>
    <submittedName>
        <fullName evidence="8">(diamondback moth) hypothetical protein</fullName>
    </submittedName>
</protein>
<dbReference type="GO" id="GO:0046983">
    <property type="term" value="F:protein dimerization activity"/>
    <property type="evidence" value="ECO:0007669"/>
    <property type="project" value="InterPro"/>
</dbReference>
<proteinExistence type="predicted"/>
<evidence type="ECO:0000256" key="4">
    <source>
        <dbReference type="ARBA" id="ARBA00022833"/>
    </source>
</evidence>
<comment type="caution">
    <text evidence="8">The sequence shown here is derived from an EMBL/GenBank/DDBJ whole genome shotgun (WGS) entry which is preliminary data.</text>
</comment>
<evidence type="ECO:0000256" key="6">
    <source>
        <dbReference type="SAM" id="MobiDB-lite"/>
    </source>
</evidence>
<evidence type="ECO:0000256" key="3">
    <source>
        <dbReference type="ARBA" id="ARBA00022771"/>
    </source>
</evidence>
<sequence length="579" mass="65800">MTDYFKSSECMEVVVSRMIAMDGCTLRLFIESEDLRNMFKKSGFELPKSPNTIAKIVLTQAKELKEWTKNKILQLKQAGHRFSITLDEWTSLRNKRYMNINLHSTAFGGFNYKNLGMVKITGSMSALAALIILRDHLAKFNVSLDDDIVSATTDGASVMVKMGRYIKGHHQVCLAHGIQLAVIDTLYKTRKEPETENETVAPFQAPPSHPQDDSDSESDDNDNDDQAEANLSGNVEFETPAVPANPELYKEIISKVRRLVKSIRKSPLKADALRDYVLQEHKKDIQLQLDCRTRWSSMSDMIGVFLKLKNSVLKALIDWKSEISFSEDEIQTLSEIHNSLNVVRLAVLSICRRDATLHTADTTLKFLLKKLDEQNSALSFKLAMNLRSRIKQRRLLLAGVLHYLHDWEDFSTQDDDDTHTFPKPNGIDIADTITNLLQQLKYKPKDTDTIPVILSERSVLSSSSSSDAEVVVHELTLQEQLDKELEKCKKTPKNRSDFDLSGFIKVEQAMYESGGQRGVYLTEAYRYLMCVLPTSVESERAFSSAGYFCTKIRSTLSDEMLDALLFLRAHYQEQRSLKK</sequence>
<dbReference type="Pfam" id="PF05699">
    <property type="entry name" value="Dimer_Tnp_hAT"/>
    <property type="match status" value="1"/>
</dbReference>
<dbReference type="GO" id="GO:0005634">
    <property type="term" value="C:nucleus"/>
    <property type="evidence" value="ECO:0007669"/>
    <property type="project" value="UniProtKB-SubCell"/>
</dbReference>
<dbReference type="InterPro" id="IPR008906">
    <property type="entry name" value="HATC_C_dom"/>
</dbReference>
<evidence type="ECO:0000259" key="7">
    <source>
        <dbReference type="Pfam" id="PF05699"/>
    </source>
</evidence>
<dbReference type="GO" id="GO:0008270">
    <property type="term" value="F:zinc ion binding"/>
    <property type="evidence" value="ECO:0007669"/>
    <property type="project" value="UniProtKB-KW"/>
</dbReference>
<dbReference type="Proteomes" id="UP000653454">
    <property type="component" value="Unassembled WGS sequence"/>
</dbReference>
<organism evidence="8 9">
    <name type="scientific">Plutella xylostella</name>
    <name type="common">Diamondback moth</name>
    <name type="synonym">Plutella maculipennis</name>
    <dbReference type="NCBI Taxonomy" id="51655"/>
    <lineage>
        <taxon>Eukaryota</taxon>
        <taxon>Metazoa</taxon>
        <taxon>Ecdysozoa</taxon>
        <taxon>Arthropoda</taxon>
        <taxon>Hexapoda</taxon>
        <taxon>Insecta</taxon>
        <taxon>Pterygota</taxon>
        <taxon>Neoptera</taxon>
        <taxon>Endopterygota</taxon>
        <taxon>Lepidoptera</taxon>
        <taxon>Glossata</taxon>
        <taxon>Ditrysia</taxon>
        <taxon>Yponomeutoidea</taxon>
        <taxon>Plutellidae</taxon>
        <taxon>Plutella</taxon>
    </lineage>
</organism>
<dbReference type="EMBL" id="CAJHNJ030000036">
    <property type="protein sequence ID" value="CAG9128692.1"/>
    <property type="molecule type" value="Genomic_DNA"/>
</dbReference>
<comment type="subcellular location">
    <subcellularLocation>
        <location evidence="1">Nucleus</location>
    </subcellularLocation>
</comment>
<dbReference type="InterPro" id="IPR052035">
    <property type="entry name" value="ZnF_BED_domain_contain"/>
</dbReference>
<dbReference type="AlphaFoldDB" id="A0A8S4FNS6"/>
<keyword evidence="3" id="KW-0863">Zinc-finger</keyword>
<evidence type="ECO:0000256" key="5">
    <source>
        <dbReference type="ARBA" id="ARBA00023242"/>
    </source>
</evidence>
<evidence type="ECO:0000256" key="2">
    <source>
        <dbReference type="ARBA" id="ARBA00022723"/>
    </source>
</evidence>
<name>A0A8S4FNS6_PLUXY</name>
<dbReference type="PANTHER" id="PTHR46481:SF10">
    <property type="entry name" value="ZINC FINGER BED DOMAIN-CONTAINING PROTEIN 39"/>
    <property type="match status" value="1"/>
</dbReference>
<keyword evidence="4" id="KW-0862">Zinc</keyword>
<evidence type="ECO:0000256" key="1">
    <source>
        <dbReference type="ARBA" id="ARBA00004123"/>
    </source>
</evidence>
<feature type="compositionally biased region" description="Acidic residues" evidence="6">
    <location>
        <begin position="213"/>
        <end position="227"/>
    </location>
</feature>
<dbReference type="InterPro" id="IPR012337">
    <property type="entry name" value="RNaseH-like_sf"/>
</dbReference>
<evidence type="ECO:0000313" key="9">
    <source>
        <dbReference type="Proteomes" id="UP000653454"/>
    </source>
</evidence>
<accession>A0A8S4FNS6</accession>
<keyword evidence="5" id="KW-0539">Nucleus</keyword>
<feature type="region of interest" description="Disordered" evidence="6">
    <location>
        <begin position="193"/>
        <end position="237"/>
    </location>
</feature>
<feature type="domain" description="HAT C-terminal dimerisation" evidence="7">
    <location>
        <begin position="521"/>
        <end position="568"/>
    </location>
</feature>
<reference evidence="8" key="1">
    <citation type="submission" date="2020-11" db="EMBL/GenBank/DDBJ databases">
        <authorList>
            <person name="Whiteford S."/>
        </authorList>
    </citation>
    <scope>NUCLEOTIDE SEQUENCE</scope>
</reference>
<keyword evidence="2" id="KW-0479">Metal-binding</keyword>
<dbReference type="SUPFAM" id="SSF53098">
    <property type="entry name" value="Ribonuclease H-like"/>
    <property type="match status" value="1"/>
</dbReference>